<dbReference type="OrthoDB" id="9781411at2"/>
<evidence type="ECO:0000313" key="13">
    <source>
        <dbReference type="Proteomes" id="UP000049455"/>
    </source>
</evidence>
<keyword evidence="8 10" id="KW-0472">Membrane</keyword>
<feature type="transmembrane region" description="Helical" evidence="10">
    <location>
        <begin position="63"/>
        <end position="82"/>
    </location>
</feature>
<feature type="transmembrane region" description="Helical" evidence="10">
    <location>
        <begin position="124"/>
        <end position="145"/>
    </location>
</feature>
<proteinExistence type="predicted"/>
<comment type="subcellular location">
    <subcellularLocation>
        <location evidence="1">Membrane</location>
        <topology evidence="1">Multi-pass membrane protein</topology>
    </subcellularLocation>
</comment>
<feature type="transmembrane region" description="Helical" evidence="10">
    <location>
        <begin position="293"/>
        <end position="310"/>
    </location>
</feature>
<keyword evidence="3" id="KW-0050">Antiport</keyword>
<keyword evidence="4 10" id="KW-0812">Transmembrane</keyword>
<keyword evidence="7" id="KW-0406">Ion transport</keyword>
<feature type="domain" description="Cation/H+ exchanger transmembrane" evidence="11">
    <location>
        <begin position="21"/>
        <end position="407"/>
    </location>
</feature>
<evidence type="ECO:0000256" key="7">
    <source>
        <dbReference type="ARBA" id="ARBA00023065"/>
    </source>
</evidence>
<evidence type="ECO:0000259" key="11">
    <source>
        <dbReference type="Pfam" id="PF00999"/>
    </source>
</evidence>
<dbReference type="GO" id="GO:1902600">
    <property type="term" value="P:proton transmembrane transport"/>
    <property type="evidence" value="ECO:0007669"/>
    <property type="project" value="InterPro"/>
</dbReference>
<feature type="transmembrane region" description="Helical" evidence="10">
    <location>
        <begin position="166"/>
        <end position="184"/>
    </location>
</feature>
<dbReference type="PANTHER" id="PTHR43562:SF3">
    <property type="entry name" value="SODIUM ION_PROTON EXCHANGER (EUROFUNG)"/>
    <property type="match status" value="1"/>
</dbReference>
<evidence type="ECO:0000256" key="4">
    <source>
        <dbReference type="ARBA" id="ARBA00022692"/>
    </source>
</evidence>
<evidence type="ECO:0000256" key="2">
    <source>
        <dbReference type="ARBA" id="ARBA00022448"/>
    </source>
</evidence>
<keyword evidence="9" id="KW-0739">Sodium transport</keyword>
<evidence type="ECO:0000256" key="3">
    <source>
        <dbReference type="ARBA" id="ARBA00022449"/>
    </source>
</evidence>
<feature type="transmembrane region" description="Helical" evidence="10">
    <location>
        <begin position="94"/>
        <end position="118"/>
    </location>
</feature>
<dbReference type="PANTHER" id="PTHR43562">
    <property type="entry name" value="NAPA-TYPE SODIUM/HYDROGEN ANTIPORTER"/>
    <property type="match status" value="1"/>
</dbReference>
<evidence type="ECO:0000256" key="8">
    <source>
        <dbReference type="ARBA" id="ARBA00023136"/>
    </source>
</evidence>
<keyword evidence="5 10" id="KW-1133">Transmembrane helix</keyword>
<evidence type="ECO:0000256" key="1">
    <source>
        <dbReference type="ARBA" id="ARBA00004141"/>
    </source>
</evidence>
<dbReference type="AlphaFoldDB" id="A0A0M7B8A6"/>
<evidence type="ECO:0000256" key="6">
    <source>
        <dbReference type="ARBA" id="ARBA00023053"/>
    </source>
</evidence>
<dbReference type="RefSeq" id="WP_055661935.1">
    <property type="nucleotide sequence ID" value="NZ_CYPR01000011.1"/>
</dbReference>
<dbReference type="GO" id="GO:0016020">
    <property type="term" value="C:membrane"/>
    <property type="evidence" value="ECO:0007669"/>
    <property type="project" value="UniProtKB-SubCell"/>
</dbReference>
<feature type="transmembrane region" description="Helical" evidence="10">
    <location>
        <begin position="6"/>
        <end position="25"/>
    </location>
</feature>
<feature type="transmembrane region" description="Helical" evidence="10">
    <location>
        <begin position="381"/>
        <end position="402"/>
    </location>
</feature>
<feature type="transmembrane region" description="Helical" evidence="10">
    <location>
        <begin position="245"/>
        <end position="273"/>
    </location>
</feature>
<gene>
    <name evidence="12" type="ORF">JSE7799_00199</name>
</gene>
<dbReference type="GO" id="GO:0006814">
    <property type="term" value="P:sodium ion transport"/>
    <property type="evidence" value="ECO:0007669"/>
    <property type="project" value="UniProtKB-KW"/>
</dbReference>
<dbReference type="Pfam" id="PF00999">
    <property type="entry name" value="Na_H_Exchanger"/>
    <property type="match status" value="1"/>
</dbReference>
<reference evidence="12 13" key="1">
    <citation type="submission" date="2015-09" db="EMBL/GenBank/DDBJ databases">
        <authorList>
            <person name="Jackson K.R."/>
            <person name="Lunt B.L."/>
            <person name="Fisher J.N.B."/>
            <person name="Gardner A.V."/>
            <person name="Bailey M.E."/>
            <person name="Deus L.M."/>
            <person name="Earl A.S."/>
            <person name="Gibby P.D."/>
            <person name="Hartmann K.A."/>
            <person name="Liu J.E."/>
            <person name="Manci A.M."/>
            <person name="Nielsen D.A."/>
            <person name="Solomon M.B."/>
            <person name="Breakwell D.P."/>
            <person name="Burnett S.H."/>
            <person name="Grose J.H."/>
        </authorList>
    </citation>
    <scope>NUCLEOTIDE SEQUENCE [LARGE SCALE GENOMIC DNA]</scope>
    <source>
        <strain evidence="12 13">CECT 7799</strain>
    </source>
</reference>
<keyword evidence="6" id="KW-0915">Sodium</keyword>
<dbReference type="STRING" id="313367.JSE7799_00199"/>
<dbReference type="Gene3D" id="1.20.1530.20">
    <property type="match status" value="1"/>
</dbReference>
<evidence type="ECO:0000256" key="5">
    <source>
        <dbReference type="ARBA" id="ARBA00022989"/>
    </source>
</evidence>
<keyword evidence="13" id="KW-1185">Reference proteome</keyword>
<feature type="transmembrane region" description="Helical" evidence="10">
    <location>
        <begin position="342"/>
        <end position="361"/>
    </location>
</feature>
<accession>A0A0M7B8A6</accession>
<feature type="transmembrane region" description="Helical" evidence="10">
    <location>
        <begin position="317"/>
        <end position="336"/>
    </location>
</feature>
<sequence length="421" mass="44340">MTEPIQSTSILILLIGILVAAAVVVRAGLSRTYVPSLVGYMALGFLLRLADDRWNFLSEQGDFAFEILAELGIIVLLFRVGLESDLQGLRRQLGSASVIWLGNVALSATAGYFVMTYLLGFDQIPSLIAAVAMTATSIGVSIGMWRQHDALRTRKGQLLTDVAKMDDLSGVALMALLFAVIPVLRETAGSGDGPGSGGLATQLLTSGGIFFLKFFLFAGFCVAFARYGEERLTKTFQRLAPGPELMVLVAGIAILIAGVAAWLEFSAAIGALFAGLAFSRDPEAVHIDADFRGLYDLFSPFFFIGIGLALETGALTSALGTGAVLAAVAIVVKVLGAGLPSLLSSGMAGATLIGVSLVPRAEITMIIMERGRQIGEWAVPANLYAAFVLVSAVTCLVAPISLEMLFRRWPAEIKGGEDGQG</sequence>
<protein>
    <submittedName>
        <fullName evidence="12">Glutathione-regulated potassium-efflux system protein KefB</fullName>
    </submittedName>
</protein>
<name>A0A0M7B8A6_9RHOB</name>
<feature type="transmembrane region" description="Helical" evidence="10">
    <location>
        <begin position="204"/>
        <end position="225"/>
    </location>
</feature>
<evidence type="ECO:0000256" key="9">
    <source>
        <dbReference type="ARBA" id="ARBA00023201"/>
    </source>
</evidence>
<organism evidence="12 13">
    <name type="scientific">Jannaschia seosinensis</name>
    <dbReference type="NCBI Taxonomy" id="313367"/>
    <lineage>
        <taxon>Bacteria</taxon>
        <taxon>Pseudomonadati</taxon>
        <taxon>Pseudomonadota</taxon>
        <taxon>Alphaproteobacteria</taxon>
        <taxon>Rhodobacterales</taxon>
        <taxon>Roseobacteraceae</taxon>
        <taxon>Jannaschia</taxon>
    </lineage>
</organism>
<evidence type="ECO:0000256" key="10">
    <source>
        <dbReference type="SAM" id="Phobius"/>
    </source>
</evidence>
<dbReference type="InterPro" id="IPR006153">
    <property type="entry name" value="Cation/H_exchanger_TM"/>
</dbReference>
<keyword evidence="2" id="KW-0813">Transport</keyword>
<evidence type="ECO:0000313" key="12">
    <source>
        <dbReference type="EMBL" id="CUH12037.1"/>
    </source>
</evidence>
<dbReference type="GO" id="GO:0015297">
    <property type="term" value="F:antiporter activity"/>
    <property type="evidence" value="ECO:0007669"/>
    <property type="project" value="UniProtKB-KW"/>
</dbReference>
<dbReference type="Proteomes" id="UP000049455">
    <property type="component" value="Unassembled WGS sequence"/>
</dbReference>
<dbReference type="EMBL" id="CYPR01000011">
    <property type="protein sequence ID" value="CUH12037.1"/>
    <property type="molecule type" value="Genomic_DNA"/>
</dbReference>
<dbReference type="InterPro" id="IPR038770">
    <property type="entry name" value="Na+/solute_symporter_sf"/>
</dbReference>